<dbReference type="PANTHER" id="PTHR23061:SF12">
    <property type="entry name" value="DNA POLYMERASE ALPHA SUBUNIT B"/>
    <property type="match status" value="1"/>
</dbReference>
<evidence type="ECO:0000259" key="8">
    <source>
        <dbReference type="Pfam" id="PF08418"/>
    </source>
</evidence>
<evidence type="ECO:0000256" key="5">
    <source>
        <dbReference type="ARBA" id="ARBA00023242"/>
    </source>
</evidence>
<evidence type="ECO:0000256" key="4">
    <source>
        <dbReference type="ARBA" id="ARBA00022705"/>
    </source>
</evidence>
<dbReference type="PANTHER" id="PTHR23061">
    <property type="entry name" value="DNA POLYMERASE 2 ALPHA 70 KDA SUBUNIT"/>
    <property type="match status" value="1"/>
</dbReference>
<dbReference type="Pfam" id="PF04042">
    <property type="entry name" value="DNA_pol_E_B"/>
    <property type="match status" value="1"/>
</dbReference>
<sequence length="547" mass="60400">MHRVTGSDLGLELVAFAAQKRTVHLTAESLHIFEHEVLNKRGSKPPPKKENRQSGIRDVIPPQELLDLGEEDEDLLNDYMSPSRGSQKRAITTPENPHSKRTLSHRSPRLAFSPSSFSPSATPSQKYSSRSNRGEVVSSFGSVQGTSWGGKGGAATSVKLFGSSTDALTKPYKFMFHDLQEIREVLSCKIEQLGEALKEHYKIEEFSSLIIPVQEPVTVLGQIGCDSNGKLNAKSVVLEGDLEHSSGGLIPVDLSELPEYSLFPGQVVVIEGMNSTGERLVASKLFEVSHISCSWETEADVVLVACGPYTTSDSFTYDPMLDLIDTINKDKPDVCILVRLGCQLTSSFEDVFKMCMKTIIEGTRSSGSYLVVIPSLRDAHHLCIYPQPPFGCYELSKEDKQRVLFVSDPCSLDINGVVFGLTSADLLFHMGAEEISSSSSVLDRFSRILKHILTQRSYYPLYPPAEEMNIDFEHFYQYTLLPVTPDILITPSDLKYFIKDVLGCVCINPGRLTKGQVGGTYGRLCVQRKVSDGERKSPCVTAEVVKI</sequence>
<feature type="region of interest" description="Disordered" evidence="6">
    <location>
        <begin position="38"/>
        <end position="133"/>
    </location>
</feature>
<protein>
    <recommendedName>
        <fullName evidence="3">DNA polymerase alpha subunit B</fullName>
    </recommendedName>
</protein>
<evidence type="ECO:0000256" key="6">
    <source>
        <dbReference type="SAM" id="MobiDB-lite"/>
    </source>
</evidence>
<dbReference type="FunFam" id="3.60.21.60:FF:000003">
    <property type="entry name" value="DNA polymerase alpha subunit B"/>
    <property type="match status" value="1"/>
</dbReference>
<keyword evidence="11" id="KW-1185">Reference proteome</keyword>
<organism evidence="10 11">
    <name type="scientific">Varanus komodoensis</name>
    <name type="common">Komodo dragon</name>
    <dbReference type="NCBI Taxonomy" id="61221"/>
    <lineage>
        <taxon>Eukaryota</taxon>
        <taxon>Metazoa</taxon>
        <taxon>Chordata</taxon>
        <taxon>Craniata</taxon>
        <taxon>Vertebrata</taxon>
        <taxon>Euteleostomi</taxon>
        <taxon>Lepidosauria</taxon>
        <taxon>Squamata</taxon>
        <taxon>Bifurcata</taxon>
        <taxon>Unidentata</taxon>
        <taxon>Episquamata</taxon>
        <taxon>Toxicofera</taxon>
        <taxon>Anguimorpha</taxon>
        <taxon>Paleoanguimorpha</taxon>
        <taxon>Varanoidea</taxon>
        <taxon>Varanidae</taxon>
        <taxon>Varanus</taxon>
    </lineage>
</organism>
<comment type="similarity">
    <text evidence="2">Belongs to the DNA polymerase alpha subunit B family.</text>
</comment>
<dbReference type="Pfam" id="PF22062">
    <property type="entry name" value="OB_DPOA2"/>
    <property type="match status" value="1"/>
</dbReference>
<proteinExistence type="inferred from homology"/>
<dbReference type="InterPro" id="IPR043034">
    <property type="entry name" value="DNA_pol_alpha_B_N_sf"/>
</dbReference>
<dbReference type="GO" id="GO:0005658">
    <property type="term" value="C:alpha DNA polymerase:primase complex"/>
    <property type="evidence" value="ECO:0007669"/>
    <property type="project" value="TreeGrafter"/>
</dbReference>
<evidence type="ECO:0000256" key="2">
    <source>
        <dbReference type="ARBA" id="ARBA00007299"/>
    </source>
</evidence>
<feature type="compositionally biased region" description="Acidic residues" evidence="6">
    <location>
        <begin position="67"/>
        <end position="76"/>
    </location>
</feature>
<feature type="compositionally biased region" description="Polar residues" evidence="6">
    <location>
        <begin position="83"/>
        <end position="96"/>
    </location>
</feature>
<keyword evidence="5" id="KW-0539">Nucleus</keyword>
<dbReference type="Ensembl" id="ENSVKKT00000009452.1">
    <property type="protein sequence ID" value="ENSVKKP00000009219.1"/>
    <property type="gene ID" value="ENSVKKG00000006532.1"/>
</dbReference>
<reference evidence="10" key="2">
    <citation type="submission" date="2025-09" db="UniProtKB">
        <authorList>
            <consortium name="Ensembl"/>
        </authorList>
    </citation>
    <scope>IDENTIFICATION</scope>
</reference>
<feature type="domain" description="DNA polymerase alpha subunit B OB" evidence="9">
    <location>
        <begin position="183"/>
        <end position="287"/>
    </location>
</feature>
<dbReference type="Pfam" id="PF08418">
    <property type="entry name" value="Pol_alpha_B_N"/>
    <property type="match status" value="1"/>
</dbReference>
<keyword evidence="4" id="KW-0235">DNA replication</keyword>
<dbReference type="InterPro" id="IPR007185">
    <property type="entry name" value="DNA_pol_a/d/e_bsu"/>
</dbReference>
<accession>A0A8D2JHW4</accession>
<dbReference type="InterPro" id="IPR016722">
    <property type="entry name" value="DNA_pol_alpha_bsu"/>
</dbReference>
<dbReference type="InterPro" id="IPR054300">
    <property type="entry name" value="OB_DPOA2"/>
</dbReference>
<evidence type="ECO:0000259" key="9">
    <source>
        <dbReference type="Pfam" id="PF22062"/>
    </source>
</evidence>
<dbReference type="OMA" id="PFLDIEH"/>
<dbReference type="Proteomes" id="UP000694545">
    <property type="component" value="Unplaced"/>
</dbReference>
<evidence type="ECO:0000313" key="11">
    <source>
        <dbReference type="Proteomes" id="UP000694545"/>
    </source>
</evidence>
<dbReference type="PIRSF" id="PIRSF018300">
    <property type="entry name" value="DNA_pol_alph_2"/>
    <property type="match status" value="1"/>
</dbReference>
<name>A0A8D2JHW4_VARKO</name>
<reference evidence="10" key="1">
    <citation type="submission" date="2025-08" db="UniProtKB">
        <authorList>
            <consortium name="Ensembl"/>
        </authorList>
    </citation>
    <scope>IDENTIFICATION</scope>
</reference>
<dbReference type="InterPro" id="IPR013627">
    <property type="entry name" value="Pol_alpha_B_N"/>
</dbReference>
<evidence type="ECO:0000313" key="10">
    <source>
        <dbReference type="Ensembl" id="ENSVKKP00000009219.1"/>
    </source>
</evidence>
<comment type="subcellular location">
    <subcellularLocation>
        <location evidence="1">Nucleus</location>
    </subcellularLocation>
</comment>
<feature type="domain" description="DNA polymerase alpha/delta/epsilon subunit B" evidence="7">
    <location>
        <begin position="302"/>
        <end position="499"/>
    </location>
</feature>
<dbReference type="GO" id="GO:0003677">
    <property type="term" value="F:DNA binding"/>
    <property type="evidence" value="ECO:0007669"/>
    <property type="project" value="InterPro"/>
</dbReference>
<dbReference type="Gene3D" id="3.60.21.60">
    <property type="match status" value="1"/>
</dbReference>
<evidence type="ECO:0000256" key="3">
    <source>
        <dbReference type="ARBA" id="ARBA00018596"/>
    </source>
</evidence>
<dbReference type="Gene3D" id="1.10.8.530">
    <property type="entry name" value="DNA polymerase alpha-primase, subunit B, N-terminal domain"/>
    <property type="match status" value="1"/>
</dbReference>
<dbReference type="GO" id="GO:0006270">
    <property type="term" value="P:DNA replication initiation"/>
    <property type="evidence" value="ECO:0007669"/>
    <property type="project" value="TreeGrafter"/>
</dbReference>
<feature type="compositionally biased region" description="Basic residues" evidence="6">
    <location>
        <begin position="99"/>
        <end position="108"/>
    </location>
</feature>
<evidence type="ECO:0000256" key="1">
    <source>
        <dbReference type="ARBA" id="ARBA00004123"/>
    </source>
</evidence>
<dbReference type="AlphaFoldDB" id="A0A8D2JHW4"/>
<feature type="compositionally biased region" description="Low complexity" evidence="6">
    <location>
        <begin position="109"/>
        <end position="124"/>
    </location>
</feature>
<evidence type="ECO:0000259" key="7">
    <source>
        <dbReference type="Pfam" id="PF04042"/>
    </source>
</evidence>
<feature type="domain" description="DNA polymerase alpha subunit B N-terminal" evidence="8">
    <location>
        <begin position="2"/>
        <end position="40"/>
    </location>
</feature>